<dbReference type="GO" id="GO:0009066">
    <property type="term" value="P:aspartate family amino acid metabolic process"/>
    <property type="evidence" value="ECO:0007669"/>
    <property type="project" value="UniProtKB-ARBA"/>
</dbReference>
<dbReference type="Gene3D" id="3.40.50.1170">
    <property type="entry name" value="L-asparaginase, N-terminal domain"/>
    <property type="match status" value="1"/>
</dbReference>
<organism evidence="7 8">
    <name type="scientific">Heterodermia speciosa</name>
    <dbReference type="NCBI Taxonomy" id="116794"/>
    <lineage>
        <taxon>Eukaryota</taxon>
        <taxon>Fungi</taxon>
        <taxon>Dikarya</taxon>
        <taxon>Ascomycota</taxon>
        <taxon>Pezizomycotina</taxon>
        <taxon>Lecanoromycetes</taxon>
        <taxon>OSLEUM clade</taxon>
        <taxon>Lecanoromycetidae</taxon>
        <taxon>Caliciales</taxon>
        <taxon>Physciaceae</taxon>
        <taxon>Heterodermia</taxon>
    </lineage>
</organism>
<reference evidence="7" key="1">
    <citation type="submission" date="2021-03" db="EMBL/GenBank/DDBJ databases">
        <authorList>
            <person name="Tagirdzhanova G."/>
        </authorList>
    </citation>
    <scope>NUCLEOTIDE SEQUENCE</scope>
</reference>
<dbReference type="InterPro" id="IPR036152">
    <property type="entry name" value="Asp/glu_Ase-like_sf"/>
</dbReference>
<dbReference type="Gene3D" id="3.40.50.40">
    <property type="match status" value="1"/>
</dbReference>
<keyword evidence="2" id="KW-0677">Repeat</keyword>
<evidence type="ECO:0000313" key="8">
    <source>
        <dbReference type="Proteomes" id="UP000664521"/>
    </source>
</evidence>
<dbReference type="InterPro" id="IPR040919">
    <property type="entry name" value="Asparaginase_C"/>
</dbReference>
<dbReference type="Pfam" id="PF00710">
    <property type="entry name" value="Asparaginase"/>
    <property type="match status" value="1"/>
</dbReference>
<proteinExistence type="inferred from homology"/>
<dbReference type="OrthoDB" id="542841at2759"/>
<dbReference type="EMBL" id="CAJPDS010000134">
    <property type="protein sequence ID" value="CAF9939644.1"/>
    <property type="molecule type" value="Genomic_DNA"/>
</dbReference>
<comment type="similarity">
    <text evidence="5">In the N-terminal section; belongs to the asparaginase 1 family.</text>
</comment>
<keyword evidence="3" id="KW-0378">Hydrolase</keyword>
<name>A0A8H3J2Z3_9LECA</name>
<dbReference type="InterPro" id="IPR027473">
    <property type="entry name" value="L-asparaginase_C"/>
</dbReference>
<sequence length="464" mass="50442">MTQTDISQEYLRNSTGLANETSAAEARVLIVMTGGTICMKRSSDGFVPARGFLKSGLAPRPSFNDGSDSRFLPVMVDDHTSILLPSLRTPSSAYKKHVRYVVLEFDELLDSSSINADGWTEIAQTIYRNYTFFDAFVVLHGTDSMAYSCSALSFMLQNLGKPVILTGSQAPMLELQNDATDNLLGSLIIAGHFMIPEVCLFFNYKLFRGNRVTKVSASDFAAFASPNFPPLADITSSKTNVHWELIHRPTHIKAFSIQTSRDIGHVACLRIFPGIRPEMVDAVLKVDGLKGLILETFGAGNAPKGSDGALTKVFAQAIQRGIIIVNVTQCMTGTVSPLYEPAMKLKQAGVVPGHDLTTEAALAKLSYLLAFPDLTVEDITRQMSESLRGELTEQTRTAFEHPKRHLSTSVAELTALGYAVAQGSLDCVKGNIESMLNEGDYFGNTPLVSADAVSINSTEPRDQI</sequence>
<dbReference type="FunFam" id="3.40.50.40:FF:000001">
    <property type="entry name" value="L-asparaginase 1"/>
    <property type="match status" value="1"/>
</dbReference>
<accession>A0A8H3J2Z3</accession>
<keyword evidence="4" id="KW-0040">ANK repeat</keyword>
<comment type="caution">
    <text evidence="7">The sequence shown here is derived from an EMBL/GenBank/DDBJ whole genome shotgun (WGS) entry which is preliminary data.</text>
</comment>
<dbReference type="PRINTS" id="PR00139">
    <property type="entry name" value="ASNGLNASE"/>
</dbReference>
<dbReference type="InterPro" id="IPR027474">
    <property type="entry name" value="L-asparaginase_N"/>
</dbReference>
<evidence type="ECO:0000256" key="4">
    <source>
        <dbReference type="ARBA" id="ARBA00023043"/>
    </source>
</evidence>
<dbReference type="Proteomes" id="UP000664521">
    <property type="component" value="Unassembled WGS sequence"/>
</dbReference>
<evidence type="ECO:0000259" key="6">
    <source>
        <dbReference type="PROSITE" id="PS50042"/>
    </source>
</evidence>
<dbReference type="PIRSF" id="PIRSF001220">
    <property type="entry name" value="L-ASNase_gatD"/>
    <property type="match status" value="1"/>
</dbReference>
<evidence type="ECO:0000313" key="7">
    <source>
        <dbReference type="EMBL" id="CAF9939644.1"/>
    </source>
</evidence>
<evidence type="ECO:0000256" key="1">
    <source>
        <dbReference type="ARBA" id="ARBA00012920"/>
    </source>
</evidence>
<dbReference type="SFLD" id="SFLDS00057">
    <property type="entry name" value="Glutaminase/Asparaginase"/>
    <property type="match status" value="1"/>
</dbReference>
<dbReference type="PROSITE" id="PS50042">
    <property type="entry name" value="CNMP_BINDING_3"/>
    <property type="match status" value="1"/>
</dbReference>
<keyword evidence="8" id="KW-1185">Reference proteome</keyword>
<dbReference type="PANTHER" id="PTHR11707">
    <property type="entry name" value="L-ASPARAGINASE"/>
    <property type="match status" value="1"/>
</dbReference>
<protein>
    <recommendedName>
        <fullName evidence="1">asparaginase</fullName>
        <ecNumber evidence="1">3.5.1.1</ecNumber>
    </recommendedName>
</protein>
<evidence type="ECO:0000256" key="3">
    <source>
        <dbReference type="ARBA" id="ARBA00022801"/>
    </source>
</evidence>
<evidence type="ECO:0000256" key="2">
    <source>
        <dbReference type="ARBA" id="ARBA00022737"/>
    </source>
</evidence>
<gene>
    <name evidence="7" type="ORF">HETSPECPRED_001842</name>
</gene>
<dbReference type="InterPro" id="IPR006034">
    <property type="entry name" value="Asparaginase/glutaminase-like"/>
</dbReference>
<dbReference type="PIRSF" id="PIRSF500176">
    <property type="entry name" value="L_ASNase"/>
    <property type="match status" value="1"/>
</dbReference>
<dbReference type="InterPro" id="IPR037152">
    <property type="entry name" value="L-asparaginase_N_sf"/>
</dbReference>
<dbReference type="PANTHER" id="PTHR11707:SF28">
    <property type="entry name" value="60 KDA LYSOPHOSPHOLIPASE"/>
    <property type="match status" value="1"/>
</dbReference>
<dbReference type="PROSITE" id="PS51732">
    <property type="entry name" value="ASN_GLN_ASE_3"/>
    <property type="match status" value="1"/>
</dbReference>
<evidence type="ECO:0000256" key="5">
    <source>
        <dbReference type="ARBA" id="ARBA00061199"/>
    </source>
</evidence>
<dbReference type="CDD" id="cd08963">
    <property type="entry name" value="L-asparaginase_I"/>
    <property type="match status" value="1"/>
</dbReference>
<dbReference type="GO" id="GO:0004067">
    <property type="term" value="F:asparaginase activity"/>
    <property type="evidence" value="ECO:0007669"/>
    <property type="project" value="UniProtKB-UniRule"/>
</dbReference>
<dbReference type="Pfam" id="PF17763">
    <property type="entry name" value="Asparaginase_C"/>
    <property type="match status" value="1"/>
</dbReference>
<dbReference type="SUPFAM" id="SSF53774">
    <property type="entry name" value="Glutaminase/Asparaginase"/>
    <property type="match status" value="1"/>
</dbReference>
<dbReference type="SMART" id="SM00870">
    <property type="entry name" value="Asparaginase"/>
    <property type="match status" value="1"/>
</dbReference>
<dbReference type="FunFam" id="3.40.50.1170:FF:000003">
    <property type="entry name" value="60 kDa lysophospholipase"/>
    <property type="match status" value="1"/>
</dbReference>
<dbReference type="InterPro" id="IPR041725">
    <property type="entry name" value="L-asparaginase_I"/>
</dbReference>
<dbReference type="EC" id="3.5.1.1" evidence="1"/>
<dbReference type="AlphaFoldDB" id="A0A8H3J2Z3"/>
<feature type="domain" description="Cyclic nucleotide-binding" evidence="6">
    <location>
        <begin position="418"/>
        <end position="464"/>
    </location>
</feature>
<dbReference type="InterPro" id="IPR000595">
    <property type="entry name" value="cNMP-bd_dom"/>
</dbReference>